<dbReference type="FunFam" id="1.10.510.10:FF:000024">
    <property type="entry name" value="Probable serine/threonine-protein kinase cot-1"/>
    <property type="match status" value="1"/>
</dbReference>
<dbReference type="InterPro" id="IPR050236">
    <property type="entry name" value="Ser_Thr_kinase_AGC"/>
</dbReference>
<dbReference type="GO" id="GO:0005815">
    <property type="term" value="C:microtubule organizing center"/>
    <property type="evidence" value="ECO:0007669"/>
    <property type="project" value="UniProtKB-ARBA"/>
</dbReference>
<evidence type="ECO:0000256" key="2">
    <source>
        <dbReference type="ARBA" id="ARBA00022527"/>
    </source>
</evidence>
<comment type="caution">
    <text evidence="13">The sequence shown here is derived from an EMBL/GenBank/DDBJ whole genome shotgun (WGS) entry which is preliminary data.</text>
</comment>
<dbReference type="InterPro" id="IPR000961">
    <property type="entry name" value="AGC-kinase_C"/>
</dbReference>
<keyword evidence="6 13" id="KW-0418">Kinase</keyword>
<name>A0AAV7Z927_9EUKA</name>
<dbReference type="PANTHER" id="PTHR24356:SF417">
    <property type="entry name" value="CELL CYCLE PROTEIN KINASE DBF2-RELATED"/>
    <property type="match status" value="1"/>
</dbReference>
<sequence>MTEQEFREKSSGSEDEKNKEKEKEKEKEEEQEQDEDEQLTKKIKKTKWNKYDKKKNVPTKIKPIDFQKSNICKKYLTQIQLERFHYLHQRKKRLKLVKSELKKQKIETESALEITKHVNFNETMYLRIKRSKIQVEFFIILGLIGKGNYGSVFLIKEKMKNRLINSLKIKNNKKKDNAANLYALKRVKKSNINSVNQIQNVWTEREILATHNSDWLVKLYSCFQDDEYLNFVMDYHPGGDLKSLLSEIGSVNDETAKFYLAEMICALEDLHSLGFIHRDLKPANFLIGVDGHLKLTDFGLSKSYFSENQSWKKTLKRVKDEKLFTRRYSIVGTPNYMSPEILSRKGYDNSVDFWSLGCILFEMLSGKPPFQASTIEETLSNILHYKVQLTQPLLQNGEKIIGEKAWDLIITLLTIPIKEKPSIFIEKIKKHAFFNDIDFTSLKNSTPPFIPQLENEMDLSYFSNSYFENFDKQVKTVIKNIKSPKNFSKKDVVNNFVGFTFTRID</sequence>
<dbReference type="EC" id="2.7.11.1" evidence="1"/>
<keyword evidence="2" id="KW-0723">Serine/threonine-protein kinase</keyword>
<reference evidence="13" key="1">
    <citation type="submission" date="2022-08" db="EMBL/GenBank/DDBJ databases">
        <title>Novel sulphate-reducing endosymbionts in the free-living metamonad Anaeramoeba.</title>
        <authorList>
            <person name="Jerlstrom-Hultqvist J."/>
            <person name="Cepicka I."/>
            <person name="Gallot-Lavallee L."/>
            <person name="Salas-Leiva D."/>
            <person name="Curtis B.A."/>
            <person name="Zahonova K."/>
            <person name="Pipaliya S."/>
            <person name="Dacks J."/>
            <person name="Roger A.J."/>
        </authorList>
    </citation>
    <scope>NUCLEOTIDE SEQUENCE</scope>
    <source>
        <strain evidence="13">Busselton2</strain>
    </source>
</reference>
<dbReference type="InterPro" id="IPR008271">
    <property type="entry name" value="Ser/Thr_kinase_AS"/>
</dbReference>
<evidence type="ECO:0000259" key="11">
    <source>
        <dbReference type="PROSITE" id="PS50011"/>
    </source>
</evidence>
<dbReference type="Gene3D" id="3.30.200.20">
    <property type="entry name" value="Phosphorylase Kinase, domain 1"/>
    <property type="match status" value="1"/>
</dbReference>
<dbReference type="GO" id="GO:0004674">
    <property type="term" value="F:protein serine/threonine kinase activity"/>
    <property type="evidence" value="ECO:0007669"/>
    <property type="project" value="UniProtKB-KW"/>
</dbReference>
<dbReference type="Proteomes" id="UP001146793">
    <property type="component" value="Unassembled WGS sequence"/>
</dbReference>
<evidence type="ECO:0000256" key="8">
    <source>
        <dbReference type="ARBA" id="ARBA00047899"/>
    </source>
</evidence>
<evidence type="ECO:0000259" key="12">
    <source>
        <dbReference type="PROSITE" id="PS51285"/>
    </source>
</evidence>
<dbReference type="InterPro" id="IPR000719">
    <property type="entry name" value="Prot_kinase_dom"/>
</dbReference>
<proteinExistence type="predicted"/>
<dbReference type="SUPFAM" id="SSF56112">
    <property type="entry name" value="Protein kinase-like (PK-like)"/>
    <property type="match status" value="1"/>
</dbReference>
<feature type="compositionally biased region" description="Basic and acidic residues" evidence="10">
    <location>
        <begin position="1"/>
        <end position="28"/>
    </location>
</feature>
<dbReference type="PROSITE" id="PS51285">
    <property type="entry name" value="AGC_KINASE_CTER"/>
    <property type="match status" value="1"/>
</dbReference>
<gene>
    <name evidence="13" type="ORF">M0812_18613</name>
</gene>
<dbReference type="SMART" id="SM00220">
    <property type="entry name" value="S_TKc"/>
    <property type="match status" value="1"/>
</dbReference>
<dbReference type="PANTHER" id="PTHR24356">
    <property type="entry name" value="SERINE/THREONINE-PROTEIN KINASE"/>
    <property type="match status" value="1"/>
</dbReference>
<dbReference type="Pfam" id="PF00069">
    <property type="entry name" value="Pkinase"/>
    <property type="match status" value="1"/>
</dbReference>
<feature type="domain" description="Protein kinase" evidence="11">
    <location>
        <begin position="138"/>
        <end position="434"/>
    </location>
</feature>
<evidence type="ECO:0000256" key="10">
    <source>
        <dbReference type="SAM" id="MobiDB-lite"/>
    </source>
</evidence>
<protein>
    <recommendedName>
        <fullName evidence="1">non-specific serine/threonine protein kinase</fullName>
        <ecNumber evidence="1">2.7.11.1</ecNumber>
    </recommendedName>
</protein>
<evidence type="ECO:0000256" key="9">
    <source>
        <dbReference type="ARBA" id="ARBA00048679"/>
    </source>
</evidence>
<dbReference type="GO" id="GO:0007010">
    <property type="term" value="P:cytoskeleton organization"/>
    <property type="evidence" value="ECO:0007669"/>
    <property type="project" value="UniProtKB-ARBA"/>
</dbReference>
<keyword evidence="3" id="KW-0597">Phosphoprotein</keyword>
<feature type="region of interest" description="Disordered" evidence="10">
    <location>
        <begin position="1"/>
        <end position="41"/>
    </location>
</feature>
<evidence type="ECO:0000256" key="1">
    <source>
        <dbReference type="ARBA" id="ARBA00012513"/>
    </source>
</evidence>
<comment type="catalytic activity">
    <reaction evidence="8">
        <text>L-threonyl-[protein] + ATP = O-phospho-L-threonyl-[protein] + ADP + H(+)</text>
        <dbReference type="Rhea" id="RHEA:46608"/>
        <dbReference type="Rhea" id="RHEA-COMP:11060"/>
        <dbReference type="Rhea" id="RHEA-COMP:11605"/>
        <dbReference type="ChEBI" id="CHEBI:15378"/>
        <dbReference type="ChEBI" id="CHEBI:30013"/>
        <dbReference type="ChEBI" id="CHEBI:30616"/>
        <dbReference type="ChEBI" id="CHEBI:61977"/>
        <dbReference type="ChEBI" id="CHEBI:456216"/>
        <dbReference type="EC" id="2.7.11.1"/>
    </reaction>
</comment>
<accession>A0AAV7Z927</accession>
<dbReference type="PROSITE" id="PS50011">
    <property type="entry name" value="PROTEIN_KINASE_DOM"/>
    <property type="match status" value="1"/>
</dbReference>
<dbReference type="EMBL" id="JANTQA010000036">
    <property type="protein sequence ID" value="KAJ3436555.1"/>
    <property type="molecule type" value="Genomic_DNA"/>
</dbReference>
<feature type="domain" description="AGC-kinase C-terminal" evidence="12">
    <location>
        <begin position="435"/>
        <end position="505"/>
    </location>
</feature>
<evidence type="ECO:0000256" key="4">
    <source>
        <dbReference type="ARBA" id="ARBA00022679"/>
    </source>
</evidence>
<evidence type="ECO:0000256" key="5">
    <source>
        <dbReference type="ARBA" id="ARBA00022741"/>
    </source>
</evidence>
<evidence type="ECO:0000313" key="14">
    <source>
        <dbReference type="Proteomes" id="UP001146793"/>
    </source>
</evidence>
<dbReference type="InterPro" id="IPR011009">
    <property type="entry name" value="Kinase-like_dom_sf"/>
</dbReference>
<dbReference type="PROSITE" id="PS00108">
    <property type="entry name" value="PROTEIN_KINASE_ST"/>
    <property type="match status" value="1"/>
</dbReference>
<evidence type="ECO:0000256" key="3">
    <source>
        <dbReference type="ARBA" id="ARBA00022553"/>
    </source>
</evidence>
<evidence type="ECO:0000313" key="13">
    <source>
        <dbReference type="EMBL" id="KAJ3436555.1"/>
    </source>
</evidence>
<keyword evidence="4" id="KW-0808">Transferase</keyword>
<organism evidence="13 14">
    <name type="scientific">Anaeramoeba flamelloides</name>
    <dbReference type="NCBI Taxonomy" id="1746091"/>
    <lineage>
        <taxon>Eukaryota</taxon>
        <taxon>Metamonada</taxon>
        <taxon>Anaeramoebidae</taxon>
        <taxon>Anaeramoeba</taxon>
    </lineage>
</organism>
<dbReference type="SMART" id="SM00133">
    <property type="entry name" value="S_TK_X"/>
    <property type="match status" value="1"/>
</dbReference>
<dbReference type="GO" id="GO:0005524">
    <property type="term" value="F:ATP binding"/>
    <property type="evidence" value="ECO:0007669"/>
    <property type="project" value="UniProtKB-KW"/>
</dbReference>
<keyword evidence="7" id="KW-0067">ATP-binding</keyword>
<dbReference type="Gene3D" id="1.10.510.10">
    <property type="entry name" value="Transferase(Phosphotransferase) domain 1"/>
    <property type="match status" value="1"/>
</dbReference>
<comment type="catalytic activity">
    <reaction evidence="9">
        <text>L-seryl-[protein] + ATP = O-phospho-L-seryl-[protein] + ADP + H(+)</text>
        <dbReference type="Rhea" id="RHEA:17989"/>
        <dbReference type="Rhea" id="RHEA-COMP:9863"/>
        <dbReference type="Rhea" id="RHEA-COMP:11604"/>
        <dbReference type="ChEBI" id="CHEBI:15378"/>
        <dbReference type="ChEBI" id="CHEBI:29999"/>
        <dbReference type="ChEBI" id="CHEBI:30616"/>
        <dbReference type="ChEBI" id="CHEBI:83421"/>
        <dbReference type="ChEBI" id="CHEBI:456216"/>
        <dbReference type="EC" id="2.7.11.1"/>
    </reaction>
</comment>
<evidence type="ECO:0000256" key="6">
    <source>
        <dbReference type="ARBA" id="ARBA00022777"/>
    </source>
</evidence>
<evidence type="ECO:0000256" key="7">
    <source>
        <dbReference type="ARBA" id="ARBA00022840"/>
    </source>
</evidence>
<dbReference type="AlphaFoldDB" id="A0AAV7Z927"/>
<keyword evidence="5" id="KW-0547">Nucleotide-binding</keyword>
<dbReference type="GO" id="GO:0035556">
    <property type="term" value="P:intracellular signal transduction"/>
    <property type="evidence" value="ECO:0007669"/>
    <property type="project" value="TreeGrafter"/>
</dbReference>